<name>A0A8S8ZWV4_SORMA</name>
<dbReference type="Proteomes" id="UP000433876">
    <property type="component" value="Unassembled WGS sequence"/>
</dbReference>
<organism evidence="2 3">
    <name type="scientific">Sordaria macrospora</name>
    <dbReference type="NCBI Taxonomy" id="5147"/>
    <lineage>
        <taxon>Eukaryota</taxon>
        <taxon>Fungi</taxon>
        <taxon>Dikarya</taxon>
        <taxon>Ascomycota</taxon>
        <taxon>Pezizomycotina</taxon>
        <taxon>Sordariomycetes</taxon>
        <taxon>Sordariomycetidae</taxon>
        <taxon>Sordariales</taxon>
        <taxon>Sordariaceae</taxon>
        <taxon>Sordaria</taxon>
    </lineage>
</organism>
<gene>
    <name evidence="2" type="ORF">SMACR_01056</name>
</gene>
<evidence type="ECO:0000256" key="1">
    <source>
        <dbReference type="SAM" id="MobiDB-lite"/>
    </source>
</evidence>
<sequence length="253" mass="29144">MSGPAAPPFLRRILPGKGMRWPGNSGRNIIQPERRDEVVASSLEILVQNVYPNMRMTAPPAKRRAKRLLVEIVDLCTRLVRENRANDPLAGIGLAGVCEWGWNPYDWEDESFLEQARLGTECDEPLQAQEYYRWDRTIDPHIFQALFLVMVEARQRFLAFAAENMSKYGQERRCLLAAAVDRFLAASVVSWDAISAVIELQIKEPDDDEAEELYGTEPESEEEFEEFEEEEEYEKKQDVVMEDLVYRGPRPSE</sequence>
<feature type="compositionally biased region" description="Acidic residues" evidence="1">
    <location>
        <begin position="206"/>
        <end position="232"/>
    </location>
</feature>
<proteinExistence type="predicted"/>
<evidence type="ECO:0000313" key="3">
    <source>
        <dbReference type="Proteomes" id="UP000433876"/>
    </source>
</evidence>
<dbReference type="OMA" id="YHHGRNI"/>
<dbReference type="VEuPathDB" id="FungiDB:SMAC_01056"/>
<comment type="caution">
    <text evidence="2">The sequence shown here is derived from an EMBL/GenBank/DDBJ whole genome shotgun (WGS) entry which is preliminary data.</text>
</comment>
<dbReference type="EMBL" id="NMPR01000048">
    <property type="protein sequence ID" value="KAA8632755.1"/>
    <property type="molecule type" value="Genomic_DNA"/>
</dbReference>
<feature type="region of interest" description="Disordered" evidence="1">
    <location>
        <begin position="206"/>
        <end position="235"/>
    </location>
</feature>
<accession>A0A8S8ZWV4</accession>
<evidence type="ECO:0000313" key="2">
    <source>
        <dbReference type="EMBL" id="KAA8632755.1"/>
    </source>
</evidence>
<dbReference type="AlphaFoldDB" id="A0A8S8ZWV4"/>
<reference evidence="2 3" key="1">
    <citation type="submission" date="2017-07" db="EMBL/GenBank/DDBJ databases">
        <title>Genome sequence of the Sordaria macrospora wild type strain R19027.</title>
        <authorList>
            <person name="Nowrousian M."/>
            <person name="Teichert I."/>
            <person name="Kueck U."/>
        </authorList>
    </citation>
    <scope>NUCLEOTIDE SEQUENCE [LARGE SCALE GENOMIC DNA]</scope>
    <source>
        <strain evidence="2 3">R19027</strain>
        <tissue evidence="2">Mycelium</tissue>
    </source>
</reference>
<protein>
    <submittedName>
        <fullName evidence="2">Uncharacterized protein</fullName>
    </submittedName>
</protein>